<dbReference type="AlphaFoldDB" id="A0A212K549"/>
<organism evidence="1">
    <name type="scientific">uncultured Dysgonomonas sp</name>
    <dbReference type="NCBI Taxonomy" id="206096"/>
    <lineage>
        <taxon>Bacteria</taxon>
        <taxon>Pseudomonadati</taxon>
        <taxon>Bacteroidota</taxon>
        <taxon>Bacteroidia</taxon>
        <taxon>Bacteroidales</taxon>
        <taxon>Dysgonomonadaceae</taxon>
        <taxon>Dysgonomonas</taxon>
        <taxon>environmental samples</taxon>
    </lineage>
</organism>
<protein>
    <submittedName>
        <fullName evidence="1">Uncharacterized protein</fullName>
    </submittedName>
</protein>
<gene>
    <name evidence="1" type="ORF">KL86DYS1_31468</name>
</gene>
<dbReference type="EMBL" id="FLUM01000003">
    <property type="protein sequence ID" value="SBW06772.1"/>
    <property type="molecule type" value="Genomic_DNA"/>
</dbReference>
<proteinExistence type="predicted"/>
<reference evidence="1" key="1">
    <citation type="submission" date="2016-04" db="EMBL/GenBank/DDBJ databases">
        <authorList>
            <person name="Evans L.H."/>
            <person name="Alamgir A."/>
            <person name="Owens N."/>
            <person name="Weber N.D."/>
            <person name="Virtaneva K."/>
            <person name="Barbian K."/>
            <person name="Babar A."/>
            <person name="Rosenke K."/>
        </authorList>
    </citation>
    <scope>NUCLEOTIDE SEQUENCE</scope>
    <source>
        <strain evidence="1">86-1</strain>
    </source>
</reference>
<sequence>MIWNPVKKSNSGLRYHRMNSRPYNLHRNIKAQPIQIDKGRQPVYNPEIKNYKASLVVLYCILHFIA</sequence>
<name>A0A212K549_9BACT</name>
<accession>A0A212K549</accession>
<evidence type="ECO:0000313" key="1">
    <source>
        <dbReference type="EMBL" id="SBW06772.1"/>
    </source>
</evidence>